<evidence type="ECO:0000256" key="2">
    <source>
        <dbReference type="ARBA" id="ARBA00022730"/>
    </source>
</evidence>
<dbReference type="InterPro" id="IPR012678">
    <property type="entry name" value="Ribosomal_uL23/eL15/eS24_sf"/>
</dbReference>
<evidence type="ECO:0000313" key="8">
    <source>
        <dbReference type="Proteomes" id="UP000284731"/>
    </source>
</evidence>
<comment type="caution">
    <text evidence="7">The sequence shown here is derived from an EMBL/GenBank/DDBJ whole genome shotgun (WGS) entry which is preliminary data.</text>
</comment>
<proteinExistence type="inferred from homology"/>
<dbReference type="InterPro" id="IPR013025">
    <property type="entry name" value="Ribosomal_uL23-like"/>
</dbReference>
<accession>A0A412PHU3</accession>
<dbReference type="GO" id="GO:0006412">
    <property type="term" value="P:translation"/>
    <property type="evidence" value="ECO:0007669"/>
    <property type="project" value="UniProtKB-UniRule"/>
</dbReference>
<evidence type="ECO:0000256" key="5">
    <source>
        <dbReference type="ARBA" id="ARBA00023274"/>
    </source>
</evidence>
<keyword evidence="4 6" id="KW-0689">Ribosomal protein</keyword>
<dbReference type="SUPFAM" id="SSF54189">
    <property type="entry name" value="Ribosomal proteins S24e, L23 and L15e"/>
    <property type="match status" value="1"/>
</dbReference>
<comment type="function">
    <text evidence="6">One of the early assembly proteins it binds 23S rRNA. One of the proteins that surrounds the polypeptide exit tunnel on the outside of the ribosome. Forms the main docking site for trigger factor binding to the ribosome.</text>
</comment>
<comment type="subunit">
    <text evidence="6">Part of the 50S ribosomal subunit. Contacts protein L29, and trigger factor when it is bound to the ribosome.</text>
</comment>
<keyword evidence="5 6" id="KW-0687">Ribonucleoprotein</keyword>
<name>A0A412PHU3_9FIRM</name>
<dbReference type="AlphaFoldDB" id="A0A412PHU3"/>
<dbReference type="GO" id="GO:0003735">
    <property type="term" value="F:structural constituent of ribosome"/>
    <property type="evidence" value="ECO:0007669"/>
    <property type="project" value="InterPro"/>
</dbReference>
<dbReference type="Pfam" id="PF00276">
    <property type="entry name" value="Ribosomal_L23"/>
    <property type="match status" value="1"/>
</dbReference>
<evidence type="ECO:0000256" key="4">
    <source>
        <dbReference type="ARBA" id="ARBA00022980"/>
    </source>
</evidence>
<comment type="similarity">
    <text evidence="1 6">Belongs to the universal ribosomal protein uL23 family.</text>
</comment>
<evidence type="ECO:0000256" key="1">
    <source>
        <dbReference type="ARBA" id="ARBA00006700"/>
    </source>
</evidence>
<dbReference type="FunFam" id="3.30.70.330:FF:000001">
    <property type="entry name" value="50S ribosomal protein L23"/>
    <property type="match status" value="1"/>
</dbReference>
<reference evidence="7 8" key="1">
    <citation type="submission" date="2018-08" db="EMBL/GenBank/DDBJ databases">
        <title>A genome reference for cultivated species of the human gut microbiota.</title>
        <authorList>
            <person name="Zou Y."/>
            <person name="Xue W."/>
            <person name="Luo G."/>
        </authorList>
    </citation>
    <scope>NUCLEOTIDE SEQUENCE [LARGE SCALE GENOMIC DNA]</scope>
    <source>
        <strain evidence="7 8">AF18-46</strain>
    </source>
</reference>
<keyword evidence="2 6" id="KW-0699">rRNA-binding</keyword>
<dbReference type="RefSeq" id="WP_118764223.1">
    <property type="nucleotide sequence ID" value="NZ_CABJCF010000001.1"/>
</dbReference>
<keyword evidence="3 6" id="KW-0694">RNA-binding</keyword>
<evidence type="ECO:0000313" key="7">
    <source>
        <dbReference type="EMBL" id="RGT57757.1"/>
    </source>
</evidence>
<protein>
    <recommendedName>
        <fullName evidence="6">Large ribosomal subunit protein uL23</fullName>
    </recommendedName>
</protein>
<evidence type="ECO:0000256" key="6">
    <source>
        <dbReference type="HAMAP-Rule" id="MF_01369"/>
    </source>
</evidence>
<dbReference type="GO" id="GO:0019843">
    <property type="term" value="F:rRNA binding"/>
    <property type="evidence" value="ECO:0007669"/>
    <property type="project" value="UniProtKB-UniRule"/>
</dbReference>
<dbReference type="PANTHER" id="PTHR11620">
    <property type="entry name" value="60S RIBOSOMAL PROTEIN L23A"/>
    <property type="match status" value="1"/>
</dbReference>
<sequence length="96" mass="10775">MSARDIIVRPLVTEKTMKFQDSFNKVTFEVAKNANKVSVAQAIKEIYNIKVEGVNIVNVHPKKKRMGRYEGTTSAYKKAIVTLPEGASIDIFNSEK</sequence>
<dbReference type="Proteomes" id="UP000284731">
    <property type="component" value="Unassembled WGS sequence"/>
</dbReference>
<dbReference type="GO" id="GO:1990904">
    <property type="term" value="C:ribonucleoprotein complex"/>
    <property type="evidence" value="ECO:0007669"/>
    <property type="project" value="UniProtKB-KW"/>
</dbReference>
<evidence type="ECO:0000256" key="3">
    <source>
        <dbReference type="ARBA" id="ARBA00022884"/>
    </source>
</evidence>
<organism evidence="7 8">
    <name type="scientific">Solobacterium moorei</name>
    <dbReference type="NCBI Taxonomy" id="102148"/>
    <lineage>
        <taxon>Bacteria</taxon>
        <taxon>Bacillati</taxon>
        <taxon>Bacillota</taxon>
        <taxon>Erysipelotrichia</taxon>
        <taxon>Erysipelotrichales</taxon>
        <taxon>Erysipelotrichaceae</taxon>
        <taxon>Solobacterium</taxon>
    </lineage>
</organism>
<dbReference type="EMBL" id="QRWX01000001">
    <property type="protein sequence ID" value="RGT57757.1"/>
    <property type="molecule type" value="Genomic_DNA"/>
</dbReference>
<gene>
    <name evidence="6" type="primary">rplW</name>
    <name evidence="7" type="ORF">DWX20_01535</name>
</gene>
<dbReference type="Gene3D" id="3.30.70.330">
    <property type="match status" value="1"/>
</dbReference>
<dbReference type="NCBIfam" id="NF004363">
    <property type="entry name" value="PRK05738.2-4"/>
    <property type="match status" value="1"/>
</dbReference>
<dbReference type="GO" id="GO:0005840">
    <property type="term" value="C:ribosome"/>
    <property type="evidence" value="ECO:0007669"/>
    <property type="project" value="UniProtKB-KW"/>
</dbReference>
<dbReference type="HAMAP" id="MF_01369_B">
    <property type="entry name" value="Ribosomal_uL23_B"/>
    <property type="match status" value="1"/>
</dbReference>
<dbReference type="InterPro" id="IPR012677">
    <property type="entry name" value="Nucleotide-bd_a/b_plait_sf"/>
</dbReference>